<proteinExistence type="predicted"/>
<gene>
    <name evidence="2" type="ORF">M9189_04470</name>
</gene>
<feature type="chain" id="PRO_5039943351" evidence="1">
    <location>
        <begin position="26"/>
        <end position="325"/>
    </location>
</feature>
<reference evidence="2" key="2">
    <citation type="submission" date="2022-06" db="EMBL/GenBank/DDBJ databases">
        <title>Xiashengella guii gen. nov. sp. nov., a bacterium isolated form anaerobic digestion tank.</title>
        <authorList>
            <person name="Huang H."/>
        </authorList>
    </citation>
    <scope>NUCLEOTIDE SEQUENCE</scope>
    <source>
        <strain evidence="2">Ai-910</strain>
    </source>
</reference>
<dbReference type="Pfam" id="PF14559">
    <property type="entry name" value="TPR_19"/>
    <property type="match status" value="1"/>
</dbReference>
<feature type="signal peptide" evidence="1">
    <location>
        <begin position="1"/>
        <end position="25"/>
    </location>
</feature>
<evidence type="ECO:0000256" key="1">
    <source>
        <dbReference type="SAM" id="SignalP"/>
    </source>
</evidence>
<dbReference type="RefSeq" id="WP_250724940.1">
    <property type="nucleotide sequence ID" value="NZ_CP098400.1"/>
</dbReference>
<dbReference type="AlphaFoldDB" id="A0A9J6ZRN2"/>
<dbReference type="SUPFAM" id="SSF48452">
    <property type="entry name" value="TPR-like"/>
    <property type="match status" value="1"/>
</dbReference>
<evidence type="ECO:0000313" key="3">
    <source>
        <dbReference type="Proteomes" id="UP001056426"/>
    </source>
</evidence>
<sequence length="325" mass="36556">MTFRLRTVITLLILASGVGMYSQSAADALKLRGLELLDRGENDSAMVYLSRALLDAPDDADILGGLAMVYINMGDAQRAVDFAVKGVKDRLNPSSDAYLAGVLGYEKLGNVRLRNKWLDEGLEVFPSDYLLLYHAGRINIPFDKEKGEKYLLRSIYAYPAFAPAHLLLGENMYRRGENLKAVVPLIYYLFLNHNELNSADIVASIERLYSSWSASTQSISKVSNASKGFTTDFRPEEFKGKQDEKGQWFVNQTIGLIKSMETANVASSDGLWLFYSDFFSHVSILGFSQPLAYHISYSRYPGDSMVWINENTELYQMLADWLLLL</sequence>
<name>A0A9J6ZRN2_9BACT</name>
<evidence type="ECO:0000313" key="2">
    <source>
        <dbReference type="EMBL" id="URW80604.1"/>
    </source>
</evidence>
<organism evidence="2 3">
    <name type="scientific">Xiashengella succiniciproducens</name>
    <dbReference type="NCBI Taxonomy" id="2949635"/>
    <lineage>
        <taxon>Bacteria</taxon>
        <taxon>Pseudomonadati</taxon>
        <taxon>Bacteroidota</taxon>
        <taxon>Bacteroidia</taxon>
        <taxon>Marinilabiliales</taxon>
        <taxon>Marinilabiliaceae</taxon>
        <taxon>Xiashengella</taxon>
    </lineage>
</organism>
<dbReference type="EMBL" id="CP098400">
    <property type="protein sequence ID" value="URW80604.1"/>
    <property type="molecule type" value="Genomic_DNA"/>
</dbReference>
<dbReference type="KEGG" id="alkq:M9189_04470"/>
<keyword evidence="3" id="KW-1185">Reference proteome</keyword>
<dbReference type="Proteomes" id="UP001056426">
    <property type="component" value="Chromosome"/>
</dbReference>
<dbReference type="Gene3D" id="1.25.40.10">
    <property type="entry name" value="Tetratricopeptide repeat domain"/>
    <property type="match status" value="1"/>
</dbReference>
<accession>A0A9J6ZRN2</accession>
<reference evidence="2" key="1">
    <citation type="submission" date="2022-05" db="EMBL/GenBank/DDBJ databases">
        <authorList>
            <person name="Sun X."/>
        </authorList>
    </citation>
    <scope>NUCLEOTIDE SEQUENCE</scope>
    <source>
        <strain evidence="2">Ai-910</strain>
    </source>
</reference>
<dbReference type="InterPro" id="IPR011990">
    <property type="entry name" value="TPR-like_helical_dom_sf"/>
</dbReference>
<protein>
    <submittedName>
        <fullName evidence="2">Tetratricopeptide repeat protein</fullName>
    </submittedName>
</protein>
<keyword evidence="1" id="KW-0732">Signal</keyword>